<name>A0A0E9TBX9_ANGAN</name>
<reference evidence="1" key="1">
    <citation type="submission" date="2014-11" db="EMBL/GenBank/DDBJ databases">
        <authorList>
            <person name="Amaro Gonzalez C."/>
        </authorList>
    </citation>
    <scope>NUCLEOTIDE SEQUENCE</scope>
</reference>
<reference evidence="1" key="2">
    <citation type="journal article" date="2015" name="Fish Shellfish Immunol.">
        <title>Early steps in the European eel (Anguilla anguilla)-Vibrio vulnificus interaction in the gills: Role of the RtxA13 toxin.</title>
        <authorList>
            <person name="Callol A."/>
            <person name="Pajuelo D."/>
            <person name="Ebbesson L."/>
            <person name="Teles M."/>
            <person name="MacKenzie S."/>
            <person name="Amaro C."/>
        </authorList>
    </citation>
    <scope>NUCLEOTIDE SEQUENCE</scope>
</reference>
<organism evidence="1">
    <name type="scientific">Anguilla anguilla</name>
    <name type="common">European freshwater eel</name>
    <name type="synonym">Muraena anguilla</name>
    <dbReference type="NCBI Taxonomy" id="7936"/>
    <lineage>
        <taxon>Eukaryota</taxon>
        <taxon>Metazoa</taxon>
        <taxon>Chordata</taxon>
        <taxon>Craniata</taxon>
        <taxon>Vertebrata</taxon>
        <taxon>Euteleostomi</taxon>
        <taxon>Actinopterygii</taxon>
        <taxon>Neopterygii</taxon>
        <taxon>Teleostei</taxon>
        <taxon>Anguilliformes</taxon>
        <taxon>Anguillidae</taxon>
        <taxon>Anguilla</taxon>
    </lineage>
</organism>
<dbReference type="EMBL" id="GBXM01057358">
    <property type="protein sequence ID" value="JAH51219.1"/>
    <property type="molecule type" value="Transcribed_RNA"/>
</dbReference>
<protein>
    <submittedName>
        <fullName evidence="1">Uncharacterized protein</fullName>
    </submittedName>
</protein>
<accession>A0A0E9TBX9</accession>
<proteinExistence type="predicted"/>
<evidence type="ECO:0000313" key="1">
    <source>
        <dbReference type="EMBL" id="JAH51219.1"/>
    </source>
</evidence>
<sequence>MEYTLLEADHNSKILAHCPACLNLISQSIKGLHFCVSLLQK</sequence>
<dbReference type="AlphaFoldDB" id="A0A0E9TBX9"/>